<dbReference type="PANTHER" id="PTHR36978">
    <property type="entry name" value="P-LOOP CONTAINING NUCLEOTIDE TRIPHOSPHATE HYDROLASE"/>
    <property type="match status" value="1"/>
</dbReference>
<feature type="transmembrane region" description="Helical" evidence="1">
    <location>
        <begin position="250"/>
        <end position="273"/>
    </location>
</feature>
<gene>
    <name evidence="2" type="ORF">FBUS_04185</name>
</gene>
<dbReference type="InterPro" id="IPR027417">
    <property type="entry name" value="P-loop_NTPase"/>
</dbReference>
<dbReference type="AlphaFoldDB" id="A0A8E0VJV5"/>
<dbReference type="Gene3D" id="3.40.50.300">
    <property type="entry name" value="P-loop containing nucleotide triphosphate hydrolases"/>
    <property type="match status" value="1"/>
</dbReference>
<reference evidence="2" key="1">
    <citation type="submission" date="2019-05" db="EMBL/GenBank/DDBJ databases">
        <title>Annotation for the trematode Fasciolopsis buski.</title>
        <authorList>
            <person name="Choi Y.-J."/>
        </authorList>
    </citation>
    <scope>NUCLEOTIDE SEQUENCE</scope>
    <source>
        <strain evidence="2">HT</strain>
        <tissue evidence="2">Whole worm</tissue>
    </source>
</reference>
<dbReference type="OrthoDB" id="272681at2759"/>
<accession>A0A8E0VJV5</accession>
<dbReference type="PANTHER" id="PTHR36978:SF4">
    <property type="entry name" value="P-LOOP CONTAINING NUCLEOSIDE TRIPHOSPHATE HYDROLASE PROTEIN"/>
    <property type="match status" value="1"/>
</dbReference>
<name>A0A8E0VJV5_9TREM</name>
<proteinExistence type="predicted"/>
<sequence>MLHPQIRSNRMAPNVVEGDNRPLLVIGAGVCRTGTTSLKSALEHLYQVPCYHMTEITRKHKDHVQLWLQLFDLMEKDPNAKLPEDVVRRIFQGYQLTTDHPACTIYKQLMKIYPDAKVILTVRNPQSWIQSVRQSIRPKIPILDSTMWGRLKERFLVTSGFTRMTDQMLTLTLGRDVDPSDDDQMMQGMIRHNEEVKRTVPADRLLVFQVKEGWEPLCHFLGKPVPPIPFPHLNDREHVRKWIAQSQRRLLLTVTSSILILGLAVALGVWWSIGR</sequence>
<evidence type="ECO:0000313" key="3">
    <source>
        <dbReference type="Proteomes" id="UP000728185"/>
    </source>
</evidence>
<dbReference type="Pfam" id="PF17784">
    <property type="entry name" value="Sulfotransfer_4"/>
    <property type="match status" value="1"/>
</dbReference>
<evidence type="ECO:0000256" key="1">
    <source>
        <dbReference type="SAM" id="Phobius"/>
    </source>
</evidence>
<dbReference type="InterPro" id="IPR040632">
    <property type="entry name" value="Sulfotransfer_4"/>
</dbReference>
<keyword evidence="1" id="KW-0472">Membrane</keyword>
<organism evidence="2 3">
    <name type="scientific">Fasciolopsis buskii</name>
    <dbReference type="NCBI Taxonomy" id="27845"/>
    <lineage>
        <taxon>Eukaryota</taxon>
        <taxon>Metazoa</taxon>
        <taxon>Spiralia</taxon>
        <taxon>Lophotrochozoa</taxon>
        <taxon>Platyhelminthes</taxon>
        <taxon>Trematoda</taxon>
        <taxon>Digenea</taxon>
        <taxon>Plagiorchiida</taxon>
        <taxon>Echinostomata</taxon>
        <taxon>Echinostomatoidea</taxon>
        <taxon>Fasciolidae</taxon>
        <taxon>Fasciolopsis</taxon>
    </lineage>
</organism>
<dbReference type="SUPFAM" id="SSF52540">
    <property type="entry name" value="P-loop containing nucleoside triphosphate hydrolases"/>
    <property type="match status" value="1"/>
</dbReference>
<keyword evidence="3" id="KW-1185">Reference proteome</keyword>
<keyword evidence="1" id="KW-1133">Transmembrane helix</keyword>
<dbReference type="Proteomes" id="UP000728185">
    <property type="component" value="Unassembled WGS sequence"/>
</dbReference>
<protein>
    <submittedName>
        <fullName evidence="2">Sulfotransferase family</fullName>
    </submittedName>
</protein>
<comment type="caution">
    <text evidence="2">The sequence shown here is derived from an EMBL/GenBank/DDBJ whole genome shotgun (WGS) entry which is preliminary data.</text>
</comment>
<evidence type="ECO:0000313" key="2">
    <source>
        <dbReference type="EMBL" id="KAA0192570.1"/>
    </source>
</evidence>
<keyword evidence="1" id="KW-0812">Transmembrane</keyword>
<dbReference type="EMBL" id="LUCM01005592">
    <property type="protein sequence ID" value="KAA0192570.1"/>
    <property type="molecule type" value="Genomic_DNA"/>
</dbReference>